<proteinExistence type="predicted"/>
<accession>A0A815Z8W1</accession>
<feature type="region of interest" description="Disordered" evidence="1">
    <location>
        <begin position="317"/>
        <end position="338"/>
    </location>
</feature>
<dbReference type="EMBL" id="CAJNOQ010031442">
    <property type="protein sequence ID" value="CAF1580162.1"/>
    <property type="molecule type" value="Genomic_DNA"/>
</dbReference>
<dbReference type="Proteomes" id="UP000663829">
    <property type="component" value="Unassembled WGS sequence"/>
</dbReference>
<name>A0A815Z8W1_9BILA</name>
<dbReference type="EMBL" id="CAJOBC010097391">
    <property type="protein sequence ID" value="CAF4447175.1"/>
    <property type="molecule type" value="Genomic_DNA"/>
</dbReference>
<comment type="caution">
    <text evidence="2">The sequence shown here is derived from an EMBL/GenBank/DDBJ whole genome shotgun (WGS) entry which is preliminary data.</text>
</comment>
<evidence type="ECO:0000256" key="1">
    <source>
        <dbReference type="SAM" id="MobiDB-lite"/>
    </source>
</evidence>
<evidence type="ECO:0000313" key="3">
    <source>
        <dbReference type="EMBL" id="CAF4447175.1"/>
    </source>
</evidence>
<reference evidence="2" key="1">
    <citation type="submission" date="2021-02" db="EMBL/GenBank/DDBJ databases">
        <authorList>
            <person name="Nowell W R."/>
        </authorList>
    </citation>
    <scope>NUCLEOTIDE SEQUENCE</scope>
</reference>
<keyword evidence="4" id="KW-1185">Reference proteome</keyword>
<dbReference type="InterPro" id="IPR013083">
    <property type="entry name" value="Znf_RING/FYVE/PHD"/>
</dbReference>
<sequence length="338" mass="38534">FLIMHIAESSDASDSKTLDLHDITCPVCLGAAEDAMITSCCQRVFCARDADKSRYENGCPHCRAENYEFQVAQKYRDLVDKCTYKCTCNERLFPRDYDSHQLRCSAISFACPHAVCQEKLKDKDDRTTYNTQQLVTHLGQQHCDEFDFIGDTFVQKSKIEPYRNASSKYYQLLESLSTYLYPKIVDKLLESDSKLKETPIFKCASGHELKLCDSKERKRSVPGTKTFLTYSGKGFSCDKCYKSYSTGSSWHCSCTSHGYDHCYACIAVKLFNIDNNVLLKNNHNNQNNYGVLNPIGQLLVDDYLFLRSLVRRTQADNHADESYDNDSDEFTVGDQAGE</sequence>
<dbReference type="Gene3D" id="3.30.40.10">
    <property type="entry name" value="Zinc/RING finger domain, C3HC4 (zinc finger)"/>
    <property type="match status" value="1"/>
</dbReference>
<gene>
    <name evidence="2" type="ORF">GPM918_LOCUS41024</name>
    <name evidence="3" type="ORF">SRO942_LOCUS42028</name>
</gene>
<dbReference type="OrthoDB" id="9972890at2759"/>
<evidence type="ECO:0000313" key="4">
    <source>
        <dbReference type="Proteomes" id="UP000663829"/>
    </source>
</evidence>
<feature type="non-terminal residue" evidence="2">
    <location>
        <position position="1"/>
    </location>
</feature>
<dbReference type="Proteomes" id="UP000681722">
    <property type="component" value="Unassembled WGS sequence"/>
</dbReference>
<dbReference type="SUPFAM" id="SSF57850">
    <property type="entry name" value="RING/U-box"/>
    <property type="match status" value="1"/>
</dbReference>
<protein>
    <submittedName>
        <fullName evidence="2">Uncharacterized protein</fullName>
    </submittedName>
</protein>
<dbReference type="AlphaFoldDB" id="A0A815Z8W1"/>
<evidence type="ECO:0000313" key="2">
    <source>
        <dbReference type="EMBL" id="CAF1580162.1"/>
    </source>
</evidence>
<organism evidence="2 4">
    <name type="scientific">Didymodactylos carnosus</name>
    <dbReference type="NCBI Taxonomy" id="1234261"/>
    <lineage>
        <taxon>Eukaryota</taxon>
        <taxon>Metazoa</taxon>
        <taxon>Spiralia</taxon>
        <taxon>Gnathifera</taxon>
        <taxon>Rotifera</taxon>
        <taxon>Eurotatoria</taxon>
        <taxon>Bdelloidea</taxon>
        <taxon>Philodinida</taxon>
        <taxon>Philodinidae</taxon>
        <taxon>Didymodactylos</taxon>
    </lineage>
</organism>
<feature type="compositionally biased region" description="Acidic residues" evidence="1">
    <location>
        <begin position="322"/>
        <end position="338"/>
    </location>
</feature>